<dbReference type="InterPro" id="IPR027417">
    <property type="entry name" value="P-loop_NTPase"/>
</dbReference>
<protein>
    <submittedName>
        <fullName evidence="1">Cobalt transporter ATP-binding subunit</fullName>
    </submittedName>
</protein>
<reference evidence="1 2" key="1">
    <citation type="submission" date="2018-06" db="EMBL/GenBank/DDBJ databases">
        <authorList>
            <consortium name="Pathogen Informatics"/>
            <person name="Doyle S."/>
        </authorList>
    </citation>
    <scope>NUCLEOTIDE SEQUENCE [LARGE SCALE GENOMIC DNA]</scope>
    <source>
        <strain evidence="1 2">NCTC10571</strain>
    </source>
</reference>
<dbReference type="Proteomes" id="UP000255234">
    <property type="component" value="Unassembled WGS sequence"/>
</dbReference>
<dbReference type="SUPFAM" id="SSF52540">
    <property type="entry name" value="P-loop containing nucleoside triphosphate hydrolases"/>
    <property type="match status" value="1"/>
</dbReference>
<dbReference type="RefSeq" id="WP_115151480.1">
    <property type="nucleotide sequence ID" value="NZ_UGPP01000001.1"/>
</dbReference>
<gene>
    <name evidence="1" type="ORF">NCTC10571_01256</name>
</gene>
<organism evidence="1 2">
    <name type="scientific">Megamonas hypermegale</name>
    <dbReference type="NCBI Taxonomy" id="158847"/>
    <lineage>
        <taxon>Bacteria</taxon>
        <taxon>Bacillati</taxon>
        <taxon>Bacillota</taxon>
        <taxon>Negativicutes</taxon>
        <taxon>Selenomonadales</taxon>
        <taxon>Selenomonadaceae</taxon>
        <taxon>Megamonas</taxon>
    </lineage>
</organism>
<proteinExistence type="predicted"/>
<dbReference type="GO" id="GO:0005524">
    <property type="term" value="F:ATP binding"/>
    <property type="evidence" value="ECO:0007669"/>
    <property type="project" value="UniProtKB-KW"/>
</dbReference>
<keyword evidence="1" id="KW-0547">Nucleotide-binding</keyword>
<dbReference type="Gene3D" id="3.40.50.300">
    <property type="entry name" value="P-loop containing nucleotide triphosphate hydrolases"/>
    <property type="match status" value="1"/>
</dbReference>
<dbReference type="PANTHER" id="PTHR43581:SF2">
    <property type="entry name" value="EXCINUCLEASE ATPASE SUBUNIT"/>
    <property type="match status" value="1"/>
</dbReference>
<dbReference type="EMBL" id="UGPP01000001">
    <property type="protein sequence ID" value="STY71104.1"/>
    <property type="molecule type" value="Genomic_DNA"/>
</dbReference>
<sequence length="308" mass="36029">MLLKIKNLRIINKANIKINGITVITGDNCTGKSTICKTLFTIFDTLYDTKKEINNLCCKKILKKNFSDVFNNQINSLSDLNSIANIILTIKNKKIIIKFSNNKCIKLKIPCETFHNAFYINHSSVKDLLLDLLAKDNILTDEKHSSFTQEIYTILDNIINSNTMLQNNKYNNSIYIDNLPISLKMFIILKLLLKQYVLKKKDILILDKPEAYLNPKWQIQYAQIIILLQKIFDLNIIITTHSADFLTAIEYYAKKYKNINKCKFYLAKNKDNFNTFIDVTKKTEEIYKQLFAPKFYLDKLNYELTRDK</sequence>
<name>A0A378NRT8_9FIRM</name>
<keyword evidence="1" id="KW-0067">ATP-binding</keyword>
<accession>A0A378NRT8</accession>
<dbReference type="AlphaFoldDB" id="A0A378NRT8"/>
<dbReference type="InterPro" id="IPR051396">
    <property type="entry name" value="Bact_Antivir_Def_Nuclease"/>
</dbReference>
<dbReference type="PANTHER" id="PTHR43581">
    <property type="entry name" value="ATP/GTP PHOSPHATASE"/>
    <property type="match status" value="1"/>
</dbReference>
<evidence type="ECO:0000313" key="1">
    <source>
        <dbReference type="EMBL" id="STY71104.1"/>
    </source>
</evidence>
<evidence type="ECO:0000313" key="2">
    <source>
        <dbReference type="Proteomes" id="UP000255234"/>
    </source>
</evidence>